<evidence type="ECO:0000313" key="1">
    <source>
        <dbReference type="EMBL" id="RAL51828.1"/>
    </source>
</evidence>
<dbReference type="Proteomes" id="UP000249390">
    <property type="component" value="Unassembled WGS sequence"/>
</dbReference>
<keyword evidence="2" id="KW-1185">Reference proteome</keyword>
<sequence length="65" mass="7719">MASFLNLFHDFFFVLPSRRLFFNTVRNKKTPLNPAFHSSSRKSHRDSNFWWQNLELEASSPVTES</sequence>
<comment type="caution">
    <text evidence="1">The sequence shown here is derived from an EMBL/GenBank/DDBJ whole genome shotgun (WGS) entry which is preliminary data.</text>
</comment>
<protein>
    <submittedName>
        <fullName evidence="1">Uncharacterized protein</fullName>
    </submittedName>
</protein>
<dbReference type="EMBL" id="NQVE01000046">
    <property type="protein sequence ID" value="RAL51828.1"/>
    <property type="molecule type" value="Genomic_DNA"/>
</dbReference>
<organism evidence="1 2">
    <name type="scientific">Cuscuta australis</name>
    <dbReference type="NCBI Taxonomy" id="267555"/>
    <lineage>
        <taxon>Eukaryota</taxon>
        <taxon>Viridiplantae</taxon>
        <taxon>Streptophyta</taxon>
        <taxon>Embryophyta</taxon>
        <taxon>Tracheophyta</taxon>
        <taxon>Spermatophyta</taxon>
        <taxon>Magnoliopsida</taxon>
        <taxon>eudicotyledons</taxon>
        <taxon>Gunneridae</taxon>
        <taxon>Pentapetalae</taxon>
        <taxon>asterids</taxon>
        <taxon>lamiids</taxon>
        <taxon>Solanales</taxon>
        <taxon>Convolvulaceae</taxon>
        <taxon>Cuscuteae</taxon>
        <taxon>Cuscuta</taxon>
        <taxon>Cuscuta subgen. Grammica</taxon>
        <taxon>Cuscuta sect. Cleistogrammica</taxon>
    </lineage>
</organism>
<gene>
    <name evidence="1" type="ORF">DM860_010546</name>
</gene>
<accession>A0A328E5C8</accession>
<reference evidence="1 2" key="1">
    <citation type="submission" date="2018-06" db="EMBL/GenBank/DDBJ databases">
        <title>The Genome of Cuscuta australis (Dodder) Provides Insight into the Evolution of Plant Parasitism.</title>
        <authorList>
            <person name="Liu H."/>
        </authorList>
    </citation>
    <scope>NUCLEOTIDE SEQUENCE [LARGE SCALE GENOMIC DNA]</scope>
    <source>
        <strain evidence="2">cv. Yunnan</strain>
        <tissue evidence="1">Vines</tissue>
    </source>
</reference>
<evidence type="ECO:0000313" key="2">
    <source>
        <dbReference type="Proteomes" id="UP000249390"/>
    </source>
</evidence>
<name>A0A328E5C8_9ASTE</name>
<proteinExistence type="predicted"/>
<dbReference type="AlphaFoldDB" id="A0A328E5C8"/>